<name>A0AAE1SS58_9SOLA</name>
<comment type="caution">
    <text evidence="2">The sequence shown here is derived from an EMBL/GenBank/DDBJ whole genome shotgun (WGS) entry which is preliminary data.</text>
</comment>
<dbReference type="Proteomes" id="UP001291623">
    <property type="component" value="Unassembled WGS sequence"/>
</dbReference>
<reference evidence="2" key="1">
    <citation type="submission" date="2023-12" db="EMBL/GenBank/DDBJ databases">
        <title>Genome assembly of Anisodus tanguticus.</title>
        <authorList>
            <person name="Wang Y.-J."/>
        </authorList>
    </citation>
    <scope>NUCLEOTIDE SEQUENCE</scope>
    <source>
        <strain evidence="2">KB-2021</strain>
        <tissue evidence="2">Leaf</tissue>
    </source>
</reference>
<evidence type="ECO:0000313" key="3">
    <source>
        <dbReference type="Proteomes" id="UP001291623"/>
    </source>
</evidence>
<protein>
    <submittedName>
        <fullName evidence="2">Uncharacterized protein</fullName>
    </submittedName>
</protein>
<sequence length="73" mass="8554">MMKNTYSPIRENAQEGTESYSYEKPSIFCGCFRFPCFQSTQKEREANSLLQENRYSSFIVKKLKDLKENGVKV</sequence>
<evidence type="ECO:0000313" key="2">
    <source>
        <dbReference type="EMBL" id="KAK4374884.1"/>
    </source>
</evidence>
<proteinExistence type="predicted"/>
<organism evidence="2 3">
    <name type="scientific">Anisodus tanguticus</name>
    <dbReference type="NCBI Taxonomy" id="243964"/>
    <lineage>
        <taxon>Eukaryota</taxon>
        <taxon>Viridiplantae</taxon>
        <taxon>Streptophyta</taxon>
        <taxon>Embryophyta</taxon>
        <taxon>Tracheophyta</taxon>
        <taxon>Spermatophyta</taxon>
        <taxon>Magnoliopsida</taxon>
        <taxon>eudicotyledons</taxon>
        <taxon>Gunneridae</taxon>
        <taxon>Pentapetalae</taxon>
        <taxon>asterids</taxon>
        <taxon>lamiids</taxon>
        <taxon>Solanales</taxon>
        <taxon>Solanaceae</taxon>
        <taxon>Solanoideae</taxon>
        <taxon>Hyoscyameae</taxon>
        <taxon>Anisodus</taxon>
    </lineage>
</organism>
<dbReference type="AlphaFoldDB" id="A0AAE1SS58"/>
<evidence type="ECO:0000256" key="1">
    <source>
        <dbReference type="SAM" id="MobiDB-lite"/>
    </source>
</evidence>
<accession>A0AAE1SS58</accession>
<dbReference type="EMBL" id="JAVYJV010000003">
    <property type="protein sequence ID" value="KAK4374884.1"/>
    <property type="molecule type" value="Genomic_DNA"/>
</dbReference>
<gene>
    <name evidence="2" type="ORF">RND71_005561</name>
</gene>
<keyword evidence="3" id="KW-1185">Reference proteome</keyword>
<feature type="region of interest" description="Disordered" evidence="1">
    <location>
        <begin position="1"/>
        <end position="20"/>
    </location>
</feature>